<dbReference type="PANTHER" id="PTHR38589:SF1">
    <property type="entry name" value="BLR0621 PROTEIN"/>
    <property type="match status" value="1"/>
</dbReference>
<reference evidence="4" key="1">
    <citation type="submission" date="2014-09" db="EMBL/GenBank/DDBJ databases">
        <authorList>
            <person name="Gomez-Valero L."/>
        </authorList>
    </citation>
    <scope>NUCLEOTIDE SEQUENCE [LARGE SCALE GENOMIC DNA]</scope>
    <source>
        <strain evidence="4">ATCC700992</strain>
    </source>
</reference>
<dbReference type="EMBL" id="LN614827">
    <property type="protein sequence ID" value="CEG55575.1"/>
    <property type="molecule type" value="Genomic_DNA"/>
</dbReference>
<feature type="signal peptide" evidence="1">
    <location>
        <begin position="1"/>
        <end position="24"/>
    </location>
</feature>
<organism evidence="3 4">
    <name type="scientific">Legionella fallonii LLAP-10</name>
    <dbReference type="NCBI Taxonomy" id="1212491"/>
    <lineage>
        <taxon>Bacteria</taxon>
        <taxon>Pseudomonadati</taxon>
        <taxon>Pseudomonadota</taxon>
        <taxon>Gammaproteobacteria</taxon>
        <taxon>Legionellales</taxon>
        <taxon>Legionellaceae</taxon>
        <taxon>Legionella</taxon>
    </lineage>
</organism>
<accession>A0A098G253</accession>
<dbReference type="RefSeq" id="WP_231865880.1">
    <property type="nucleotide sequence ID" value="NZ_LN614827.1"/>
</dbReference>
<dbReference type="AlphaFoldDB" id="A0A098G253"/>
<dbReference type="CDD" id="cd16913">
    <property type="entry name" value="YkuD_like"/>
    <property type="match status" value="1"/>
</dbReference>
<evidence type="ECO:0000313" key="3">
    <source>
        <dbReference type="EMBL" id="CEG55575.1"/>
    </source>
</evidence>
<keyword evidence="1" id="KW-0732">Signal</keyword>
<evidence type="ECO:0000313" key="4">
    <source>
        <dbReference type="Proteomes" id="UP000032430"/>
    </source>
</evidence>
<keyword evidence="4" id="KW-1185">Reference proteome</keyword>
<dbReference type="Proteomes" id="UP000032430">
    <property type="component" value="Chromosome I"/>
</dbReference>
<evidence type="ECO:0000259" key="2">
    <source>
        <dbReference type="Pfam" id="PF03734"/>
    </source>
</evidence>
<proteinExistence type="predicted"/>
<dbReference type="HOGENOM" id="CLU_068009_2_0_6"/>
<gene>
    <name evidence="3" type="ORF">LFA_0092</name>
</gene>
<sequence length="227" mass="25211">MSYKCHVSLVIFAILMSTNSVSMAADKAKDACQVLNTSEQVKKILPYPSQIIIVKSLGGIKAHMTLCQRHGAIWKPMFTPAFRAVIGKNGIASIGKKKEGDLKTPAGLYSIGEVFGTQPLALKMDYKYITADDKFIDDINNKRYNTWVSGSTDAKSYESMLIEPYIYGAVINYNMNPTIAGKGSAIFIHLWRSPNSPTAGCIALEKKHLLMMLHWLDKAQHPYILVH</sequence>
<evidence type="ECO:0000256" key="1">
    <source>
        <dbReference type="SAM" id="SignalP"/>
    </source>
</evidence>
<dbReference type="Pfam" id="PF03734">
    <property type="entry name" value="YkuD"/>
    <property type="match status" value="1"/>
</dbReference>
<protein>
    <recommendedName>
        <fullName evidence="2">L,D-TPase catalytic domain-containing protein</fullName>
    </recommendedName>
</protein>
<dbReference type="PANTHER" id="PTHR38589">
    <property type="entry name" value="BLR0621 PROTEIN"/>
    <property type="match status" value="1"/>
</dbReference>
<dbReference type="InterPro" id="IPR005490">
    <property type="entry name" value="LD_TPept_cat_dom"/>
</dbReference>
<feature type="domain" description="L,D-TPase catalytic" evidence="2">
    <location>
        <begin position="85"/>
        <end position="218"/>
    </location>
</feature>
<feature type="chain" id="PRO_5001935401" description="L,D-TPase catalytic domain-containing protein" evidence="1">
    <location>
        <begin position="25"/>
        <end position="227"/>
    </location>
</feature>
<name>A0A098G253_9GAMM</name>
<dbReference type="KEGG" id="lfa:LFA_0092"/>
<dbReference type="GO" id="GO:0016740">
    <property type="term" value="F:transferase activity"/>
    <property type="evidence" value="ECO:0007669"/>
    <property type="project" value="InterPro"/>
</dbReference>